<keyword evidence="13" id="KW-0675">Receptor</keyword>
<feature type="chain" id="PRO_5032327036" evidence="10">
    <location>
        <begin position="29"/>
        <end position="774"/>
    </location>
</feature>
<dbReference type="InterPro" id="IPR036942">
    <property type="entry name" value="Beta-barrel_TonB_sf"/>
</dbReference>
<dbReference type="InterPro" id="IPR039426">
    <property type="entry name" value="TonB-dep_rcpt-like"/>
</dbReference>
<sequence>MSTRTARRRRRGAALVLAVLAVLRSAHAQQRGDEDVDALDLVRVVGVTPVTGTELPAAKLPYDVQSADDVALARAHVSSIGDYLDRHLAGVSVNAAQNNPLQPDLQFRGYTATPLLGGSQGLSVYLDGVRVNEVFGDTVNWDLVPDAAIERMSLLAGANPIFGLNTLGGAISIRTKSGFSDPGTRFEFQGGSFGRSDATFETAGNAGAWGWYLMGRRFDEDGWRDASPSNAKNLYGTLSWRDDDASLDLHLGHGDTELIGNGPAPAQLLAERWQGVFTAPDQTANRMDLASAEGSLALSAHAKLSFTLFRRDVATRSYNGDGSDFQACAGDDAILCDDDGEVVRDQHGDPLPSTFDAINNLSRRRQRSNGGTVQFAFDAPLAGRDNQLVVGLDVDDGRLRFDSAVEAAVLDAARHTSADSGLFIPVDALAVRSRTRSVGLYATDTLSLTERLALTLSARGNRTRTTIYDPTGENPDLDGRHAFSRANPAAGFTWRWNDALNAYAGYSESTRAPTPVELTCADEDAPCKLPNQFLSDPPLKQVVAKGWEAGLRGALAEDARGDRIDWRVGLFRTTNTDDILFQSTGGTQSNEGFFANVGDTRRQGLQAGLSGRSFDQRLDWYANATWLDATYRSGFAEHSANHPDAGADGLIVVQRGDRIPGLPRRSVKIGADVALTRGISVGGDVVANDGQTLRGDEANLLPRTGGWAVVNLRASWSVSAHASVFARVDNVFDRRYATFGTLGDAGAILPGFDDPRFLGPAPPRGAWVGFRLSM</sequence>
<comment type="similarity">
    <text evidence="8 9">Belongs to the TonB-dependent receptor family.</text>
</comment>
<reference evidence="13 14" key="1">
    <citation type="submission" date="2020-07" db="EMBL/GenBank/DDBJ databases">
        <title>Genomic Encyclopedia of Type Strains, Phase IV (KMG-V): Genome sequencing to study the core and pangenomes of soil and plant-associated prokaryotes.</title>
        <authorList>
            <person name="Whitman W."/>
        </authorList>
    </citation>
    <scope>NUCLEOTIDE SEQUENCE [LARGE SCALE GENOMIC DNA]</scope>
    <source>
        <strain evidence="13 14">RH2WT43</strain>
    </source>
</reference>
<evidence type="ECO:0000256" key="3">
    <source>
        <dbReference type="ARBA" id="ARBA00022452"/>
    </source>
</evidence>
<proteinExistence type="inferred from homology"/>
<accession>A0A839ES40</accession>
<protein>
    <submittedName>
        <fullName evidence="13">Outer membrane receptor protein involved in Fe transport</fullName>
    </submittedName>
</protein>
<evidence type="ECO:0000256" key="6">
    <source>
        <dbReference type="ARBA" id="ARBA00023136"/>
    </source>
</evidence>
<dbReference type="GO" id="GO:0009279">
    <property type="term" value="C:cell outer membrane"/>
    <property type="evidence" value="ECO:0007669"/>
    <property type="project" value="UniProtKB-SubCell"/>
</dbReference>
<keyword evidence="7 8" id="KW-0998">Cell outer membrane</keyword>
<keyword evidence="14" id="KW-1185">Reference proteome</keyword>
<keyword evidence="10" id="KW-0732">Signal</keyword>
<dbReference type="AlphaFoldDB" id="A0A839ES40"/>
<evidence type="ECO:0000256" key="5">
    <source>
        <dbReference type="ARBA" id="ARBA00023077"/>
    </source>
</evidence>
<evidence type="ECO:0000256" key="1">
    <source>
        <dbReference type="ARBA" id="ARBA00004571"/>
    </source>
</evidence>
<dbReference type="PANTHER" id="PTHR30069:SF39">
    <property type="entry name" value="BLL6183 PROTEIN"/>
    <property type="match status" value="1"/>
</dbReference>
<evidence type="ECO:0000256" key="4">
    <source>
        <dbReference type="ARBA" id="ARBA00022692"/>
    </source>
</evidence>
<evidence type="ECO:0000259" key="12">
    <source>
        <dbReference type="Pfam" id="PF07715"/>
    </source>
</evidence>
<dbReference type="PANTHER" id="PTHR30069">
    <property type="entry name" value="TONB-DEPENDENT OUTER MEMBRANE RECEPTOR"/>
    <property type="match status" value="1"/>
</dbReference>
<evidence type="ECO:0000256" key="2">
    <source>
        <dbReference type="ARBA" id="ARBA00022448"/>
    </source>
</evidence>
<dbReference type="GO" id="GO:0044718">
    <property type="term" value="P:siderophore transmembrane transport"/>
    <property type="evidence" value="ECO:0007669"/>
    <property type="project" value="TreeGrafter"/>
</dbReference>
<comment type="subcellular location">
    <subcellularLocation>
        <location evidence="1 8">Cell outer membrane</location>
        <topology evidence="1 8">Multi-pass membrane protein</topology>
    </subcellularLocation>
</comment>
<dbReference type="Pfam" id="PF07715">
    <property type="entry name" value="Plug"/>
    <property type="match status" value="1"/>
</dbReference>
<comment type="caution">
    <text evidence="13">The sequence shown here is derived from an EMBL/GenBank/DDBJ whole genome shotgun (WGS) entry which is preliminary data.</text>
</comment>
<evidence type="ECO:0000259" key="11">
    <source>
        <dbReference type="Pfam" id="PF00593"/>
    </source>
</evidence>
<evidence type="ECO:0000256" key="8">
    <source>
        <dbReference type="PROSITE-ProRule" id="PRU01360"/>
    </source>
</evidence>
<keyword evidence="5 9" id="KW-0798">TonB box</keyword>
<dbReference type="GO" id="GO:0015344">
    <property type="term" value="F:siderophore uptake transmembrane transporter activity"/>
    <property type="evidence" value="ECO:0007669"/>
    <property type="project" value="TreeGrafter"/>
</dbReference>
<dbReference type="InterPro" id="IPR037066">
    <property type="entry name" value="Plug_dom_sf"/>
</dbReference>
<dbReference type="InterPro" id="IPR012910">
    <property type="entry name" value="Plug_dom"/>
</dbReference>
<keyword evidence="2 8" id="KW-0813">Transport</keyword>
<evidence type="ECO:0000256" key="9">
    <source>
        <dbReference type="RuleBase" id="RU003357"/>
    </source>
</evidence>
<evidence type="ECO:0000313" key="13">
    <source>
        <dbReference type="EMBL" id="MBA8887237.1"/>
    </source>
</evidence>
<evidence type="ECO:0000256" key="7">
    <source>
        <dbReference type="ARBA" id="ARBA00023237"/>
    </source>
</evidence>
<feature type="domain" description="TonB-dependent receptor plug" evidence="12">
    <location>
        <begin position="58"/>
        <end position="170"/>
    </location>
</feature>
<dbReference type="Proteomes" id="UP000550401">
    <property type="component" value="Unassembled WGS sequence"/>
</dbReference>
<name>A0A839ES40_9GAMM</name>
<dbReference type="SUPFAM" id="SSF56935">
    <property type="entry name" value="Porins"/>
    <property type="match status" value="1"/>
</dbReference>
<keyword evidence="6 8" id="KW-0472">Membrane</keyword>
<dbReference type="Pfam" id="PF00593">
    <property type="entry name" value="TonB_dep_Rec_b-barrel"/>
    <property type="match status" value="1"/>
</dbReference>
<organism evidence="13 14">
    <name type="scientific">Dokdonella fugitiva</name>
    <dbReference type="NCBI Taxonomy" id="328517"/>
    <lineage>
        <taxon>Bacteria</taxon>
        <taxon>Pseudomonadati</taxon>
        <taxon>Pseudomonadota</taxon>
        <taxon>Gammaproteobacteria</taxon>
        <taxon>Lysobacterales</taxon>
        <taxon>Rhodanobacteraceae</taxon>
        <taxon>Dokdonella</taxon>
    </lineage>
</organism>
<keyword evidence="3 8" id="KW-1134">Transmembrane beta strand</keyword>
<gene>
    <name evidence="13" type="ORF">FHW12_001451</name>
</gene>
<feature type="domain" description="TonB-dependent receptor-like beta-barrel" evidence="11">
    <location>
        <begin position="230"/>
        <end position="731"/>
    </location>
</feature>
<dbReference type="Gene3D" id="2.170.130.10">
    <property type="entry name" value="TonB-dependent receptor, plug domain"/>
    <property type="match status" value="1"/>
</dbReference>
<dbReference type="EMBL" id="JACGXL010000002">
    <property type="protein sequence ID" value="MBA8887237.1"/>
    <property type="molecule type" value="Genomic_DNA"/>
</dbReference>
<keyword evidence="4 8" id="KW-0812">Transmembrane</keyword>
<dbReference type="PROSITE" id="PS52016">
    <property type="entry name" value="TONB_DEPENDENT_REC_3"/>
    <property type="match status" value="1"/>
</dbReference>
<dbReference type="InterPro" id="IPR000531">
    <property type="entry name" value="Beta-barrel_TonB"/>
</dbReference>
<dbReference type="RefSeq" id="WP_182530323.1">
    <property type="nucleotide sequence ID" value="NZ_JACGXL010000002.1"/>
</dbReference>
<dbReference type="Gene3D" id="2.40.170.20">
    <property type="entry name" value="TonB-dependent receptor, beta-barrel domain"/>
    <property type="match status" value="1"/>
</dbReference>
<evidence type="ECO:0000256" key="10">
    <source>
        <dbReference type="SAM" id="SignalP"/>
    </source>
</evidence>
<feature type="signal peptide" evidence="10">
    <location>
        <begin position="1"/>
        <end position="28"/>
    </location>
</feature>
<evidence type="ECO:0000313" key="14">
    <source>
        <dbReference type="Proteomes" id="UP000550401"/>
    </source>
</evidence>